<accession>A0A2M9CQE2</accession>
<evidence type="ECO:0000313" key="4">
    <source>
        <dbReference type="Proteomes" id="UP000231693"/>
    </source>
</evidence>
<keyword evidence="2" id="KW-0812">Transmembrane</keyword>
<evidence type="ECO:0000313" key="3">
    <source>
        <dbReference type="EMBL" id="PJJ74055.1"/>
    </source>
</evidence>
<protein>
    <recommendedName>
        <fullName evidence="5">DUF308 domain-containing protein</fullName>
    </recommendedName>
</protein>
<feature type="compositionally biased region" description="Low complexity" evidence="1">
    <location>
        <begin position="81"/>
        <end position="92"/>
    </location>
</feature>
<evidence type="ECO:0000256" key="1">
    <source>
        <dbReference type="SAM" id="MobiDB-lite"/>
    </source>
</evidence>
<feature type="transmembrane region" description="Helical" evidence="2">
    <location>
        <begin position="150"/>
        <end position="172"/>
    </location>
</feature>
<comment type="caution">
    <text evidence="3">The sequence shown here is derived from an EMBL/GenBank/DDBJ whole genome shotgun (WGS) entry which is preliminary data.</text>
</comment>
<reference evidence="3 4" key="1">
    <citation type="submission" date="2017-11" db="EMBL/GenBank/DDBJ databases">
        <title>Genomic Encyclopedia of Archaeal and Bacterial Type Strains, Phase II (KMG-II): From Individual Species to Whole Genera.</title>
        <authorList>
            <person name="Goeker M."/>
        </authorList>
    </citation>
    <scope>NUCLEOTIDE SEQUENCE [LARGE SCALE GENOMIC DNA]</scope>
    <source>
        <strain evidence="3 4">DSM 25478</strain>
    </source>
</reference>
<proteinExistence type="predicted"/>
<gene>
    <name evidence="3" type="ORF">CLV28_1544</name>
</gene>
<feature type="transmembrane region" description="Helical" evidence="2">
    <location>
        <begin position="178"/>
        <end position="196"/>
    </location>
</feature>
<dbReference type="AlphaFoldDB" id="A0A2M9CQE2"/>
<name>A0A2M9CQE2_9CELL</name>
<evidence type="ECO:0000256" key="2">
    <source>
        <dbReference type="SAM" id="Phobius"/>
    </source>
</evidence>
<feature type="compositionally biased region" description="Basic and acidic residues" evidence="1">
    <location>
        <begin position="53"/>
        <end position="62"/>
    </location>
</feature>
<keyword evidence="2" id="KW-1133">Transmembrane helix</keyword>
<organism evidence="3 4">
    <name type="scientific">Sediminihabitans luteus</name>
    <dbReference type="NCBI Taxonomy" id="1138585"/>
    <lineage>
        <taxon>Bacteria</taxon>
        <taxon>Bacillati</taxon>
        <taxon>Actinomycetota</taxon>
        <taxon>Actinomycetes</taxon>
        <taxon>Micrococcales</taxon>
        <taxon>Cellulomonadaceae</taxon>
        <taxon>Sediminihabitans</taxon>
    </lineage>
</organism>
<keyword evidence="4" id="KW-1185">Reference proteome</keyword>
<feature type="compositionally biased region" description="Low complexity" evidence="1">
    <location>
        <begin position="22"/>
        <end position="50"/>
    </location>
</feature>
<dbReference type="Proteomes" id="UP000231693">
    <property type="component" value="Unassembled WGS sequence"/>
</dbReference>
<dbReference type="OrthoDB" id="5147993at2"/>
<dbReference type="EMBL" id="PGFE01000002">
    <property type="protein sequence ID" value="PJJ74055.1"/>
    <property type="molecule type" value="Genomic_DNA"/>
</dbReference>
<dbReference type="RefSeq" id="WP_100422725.1">
    <property type="nucleotide sequence ID" value="NZ_BOOX01000002.1"/>
</dbReference>
<keyword evidence="2" id="KW-0472">Membrane</keyword>
<evidence type="ECO:0008006" key="5">
    <source>
        <dbReference type="Google" id="ProtNLM"/>
    </source>
</evidence>
<feature type="region of interest" description="Disordered" evidence="1">
    <location>
        <begin position="1"/>
        <end position="62"/>
    </location>
</feature>
<feature type="region of interest" description="Disordered" evidence="1">
    <location>
        <begin position="77"/>
        <end position="143"/>
    </location>
</feature>
<sequence length="213" mass="21705">MAPPNAGQPEPGADSPGEPDETPAAASDTTDAPPAAPTGPSTSPSAGPSDQGRAADDDLDVESRWADIVAELGDVRGADLPGADLPGADVAPAVPPPSGRTGPGGFPVAPWVQASGPRDYPTTPEVEDLEDEESHFRPPEPPALTGRDPLLTLAWGLVAVTPLVLLVTAVLADPFPRIVAQLCGAGFVAGVGVLVWRMPHRRDPEDHDPGAVV</sequence>